<organism evidence="1 2">
    <name type="scientific">Ancylostoma duodenale</name>
    <dbReference type="NCBI Taxonomy" id="51022"/>
    <lineage>
        <taxon>Eukaryota</taxon>
        <taxon>Metazoa</taxon>
        <taxon>Ecdysozoa</taxon>
        <taxon>Nematoda</taxon>
        <taxon>Chromadorea</taxon>
        <taxon>Rhabditida</taxon>
        <taxon>Rhabditina</taxon>
        <taxon>Rhabditomorpha</taxon>
        <taxon>Strongyloidea</taxon>
        <taxon>Ancylostomatidae</taxon>
        <taxon>Ancylostomatinae</taxon>
        <taxon>Ancylostoma</taxon>
    </lineage>
</organism>
<evidence type="ECO:0000313" key="1">
    <source>
        <dbReference type="EMBL" id="KIH67944.1"/>
    </source>
</evidence>
<dbReference type="Proteomes" id="UP000054047">
    <property type="component" value="Unassembled WGS sequence"/>
</dbReference>
<protein>
    <submittedName>
        <fullName evidence="1">Uncharacterized protein</fullName>
    </submittedName>
</protein>
<sequence>MEAFLRLSLLWIVRDDFEKRIGRPCPRGSAVSDRKSQIMLIVNYCQAGGFHVGMSFYKIWMAVKSLVLGIRRRYQAKC</sequence>
<proteinExistence type="predicted"/>
<gene>
    <name evidence="1" type="ORF">ANCDUO_01725</name>
</gene>
<reference evidence="1 2" key="1">
    <citation type="submission" date="2013-12" db="EMBL/GenBank/DDBJ databases">
        <title>Draft genome of the parsitic nematode Ancylostoma duodenale.</title>
        <authorList>
            <person name="Mitreva M."/>
        </authorList>
    </citation>
    <scope>NUCLEOTIDE SEQUENCE [LARGE SCALE GENOMIC DNA]</scope>
    <source>
        <strain evidence="1 2">Zhejiang</strain>
    </source>
</reference>
<keyword evidence="2" id="KW-1185">Reference proteome</keyword>
<dbReference type="EMBL" id="KN726516">
    <property type="protein sequence ID" value="KIH67944.1"/>
    <property type="molecule type" value="Genomic_DNA"/>
</dbReference>
<name>A0A0C2H8K8_9BILA</name>
<accession>A0A0C2H8K8</accession>
<evidence type="ECO:0000313" key="2">
    <source>
        <dbReference type="Proteomes" id="UP000054047"/>
    </source>
</evidence>
<dbReference type="AlphaFoldDB" id="A0A0C2H8K8"/>